<keyword evidence="3" id="KW-1185">Reference proteome</keyword>
<dbReference type="AlphaFoldDB" id="A0AAE0MH64"/>
<dbReference type="Proteomes" id="UP001286456">
    <property type="component" value="Unassembled WGS sequence"/>
</dbReference>
<reference evidence="2" key="2">
    <citation type="submission" date="2023-06" db="EMBL/GenBank/DDBJ databases">
        <authorList>
            <consortium name="Lawrence Berkeley National Laboratory"/>
            <person name="Haridas S."/>
            <person name="Hensen N."/>
            <person name="Bonometti L."/>
            <person name="Westerberg I."/>
            <person name="Brannstrom I.O."/>
            <person name="Guillou S."/>
            <person name="Cros-Aarteil S."/>
            <person name="Calhoun S."/>
            <person name="Kuo A."/>
            <person name="Mondo S."/>
            <person name="Pangilinan J."/>
            <person name="Riley R."/>
            <person name="Labutti K."/>
            <person name="Andreopoulos B."/>
            <person name="Lipzen A."/>
            <person name="Chen C."/>
            <person name="Yanf M."/>
            <person name="Daum C."/>
            <person name="Ng V."/>
            <person name="Clum A."/>
            <person name="Steindorff A."/>
            <person name="Ohm R."/>
            <person name="Martin F."/>
            <person name="Silar P."/>
            <person name="Natvig D."/>
            <person name="Lalanne C."/>
            <person name="Gautier V."/>
            <person name="Ament-Velasquez S.L."/>
            <person name="Kruys A."/>
            <person name="Hutchinson M.I."/>
            <person name="Powell A.J."/>
            <person name="Barry K."/>
            <person name="Miller A.N."/>
            <person name="Grigoriev I.V."/>
            <person name="Debuchy R."/>
            <person name="Gladieux P."/>
            <person name="Thoren M.H."/>
            <person name="Johannesson H."/>
        </authorList>
    </citation>
    <scope>NUCLEOTIDE SEQUENCE</scope>
    <source>
        <strain evidence="2">SMH4131-1</strain>
    </source>
</reference>
<evidence type="ECO:0000313" key="2">
    <source>
        <dbReference type="EMBL" id="KAK3332357.1"/>
    </source>
</evidence>
<evidence type="ECO:0000256" key="1">
    <source>
        <dbReference type="SAM" id="MobiDB-lite"/>
    </source>
</evidence>
<evidence type="ECO:0000313" key="3">
    <source>
        <dbReference type="Proteomes" id="UP001286456"/>
    </source>
</evidence>
<comment type="caution">
    <text evidence="2">The sequence shown here is derived from an EMBL/GenBank/DDBJ whole genome shotgun (WGS) entry which is preliminary data.</text>
</comment>
<reference evidence="2" key="1">
    <citation type="journal article" date="2023" name="Mol. Phylogenet. Evol.">
        <title>Genome-scale phylogeny and comparative genomics of the fungal order Sordariales.</title>
        <authorList>
            <person name="Hensen N."/>
            <person name="Bonometti L."/>
            <person name="Westerberg I."/>
            <person name="Brannstrom I.O."/>
            <person name="Guillou S."/>
            <person name="Cros-Aarteil S."/>
            <person name="Calhoun S."/>
            <person name="Haridas S."/>
            <person name="Kuo A."/>
            <person name="Mondo S."/>
            <person name="Pangilinan J."/>
            <person name="Riley R."/>
            <person name="LaButti K."/>
            <person name="Andreopoulos B."/>
            <person name="Lipzen A."/>
            <person name="Chen C."/>
            <person name="Yan M."/>
            <person name="Daum C."/>
            <person name="Ng V."/>
            <person name="Clum A."/>
            <person name="Steindorff A."/>
            <person name="Ohm R.A."/>
            <person name="Martin F."/>
            <person name="Silar P."/>
            <person name="Natvig D.O."/>
            <person name="Lalanne C."/>
            <person name="Gautier V."/>
            <person name="Ament-Velasquez S.L."/>
            <person name="Kruys A."/>
            <person name="Hutchinson M.I."/>
            <person name="Powell A.J."/>
            <person name="Barry K."/>
            <person name="Miller A.N."/>
            <person name="Grigoriev I.V."/>
            <person name="Debuchy R."/>
            <person name="Gladieux P."/>
            <person name="Hiltunen Thoren M."/>
            <person name="Johannesson H."/>
        </authorList>
    </citation>
    <scope>NUCLEOTIDE SEQUENCE</scope>
    <source>
        <strain evidence="2">SMH4131-1</strain>
    </source>
</reference>
<name>A0AAE0MH64_9PEZI</name>
<feature type="compositionally biased region" description="Basic and acidic residues" evidence="1">
    <location>
        <begin position="292"/>
        <end position="305"/>
    </location>
</feature>
<feature type="region of interest" description="Disordered" evidence="1">
    <location>
        <begin position="266"/>
        <end position="305"/>
    </location>
</feature>
<accession>A0AAE0MH64</accession>
<proteinExistence type="predicted"/>
<gene>
    <name evidence="2" type="ORF">B0T19DRAFT_482650</name>
</gene>
<sequence>MAQQPPPRAEPTKISVEAGLSGPHLDAFIRATSNVLATKIAEETYAQIVDGLPLADVVRDTANVGLVPSNHPILDHKALCPGVMDKLREIRQTMDLGSLQLEADLVGAYRACSPGSRAFKTRLIEMTAVAVHAIAVHLFKLGTSLHTDDGIASWTPPNEEDSRYWSKNPDGALPTLFYHHWYSNHEQYPDGIADMVGYWAEARILGGVVLFDRRDPESSPKVQPDSVWLHGNRYNVTYRIYRLLDEQKQSLLAFLTSETPDLGVLPILGDEKNTTREDPEEPVENTGIYRNPWERKPRPEDQGFDSRLRTCWDQFDYPTQADKDRAYTRAKGWEWDSSSE</sequence>
<organism evidence="2 3">
    <name type="scientific">Cercophora scortea</name>
    <dbReference type="NCBI Taxonomy" id="314031"/>
    <lineage>
        <taxon>Eukaryota</taxon>
        <taxon>Fungi</taxon>
        <taxon>Dikarya</taxon>
        <taxon>Ascomycota</taxon>
        <taxon>Pezizomycotina</taxon>
        <taxon>Sordariomycetes</taxon>
        <taxon>Sordariomycetidae</taxon>
        <taxon>Sordariales</taxon>
        <taxon>Lasiosphaeriaceae</taxon>
        <taxon>Cercophora</taxon>
    </lineage>
</organism>
<protein>
    <submittedName>
        <fullName evidence="2">Uncharacterized protein</fullName>
    </submittedName>
</protein>
<dbReference type="EMBL" id="JAUEPO010000002">
    <property type="protein sequence ID" value="KAK3332357.1"/>
    <property type="molecule type" value="Genomic_DNA"/>
</dbReference>